<proteinExistence type="predicted"/>
<reference evidence="4" key="1">
    <citation type="submission" date="2021-04" db="EMBL/GenBank/DDBJ databases">
        <title>Oceanospirillales bacteria with DddD are important DMSP degraders in coastal seawater.</title>
        <authorList>
            <person name="Liu J."/>
        </authorList>
    </citation>
    <scope>NUCLEOTIDE SEQUENCE</scope>
    <source>
        <strain evidence="4">D13-4</strain>
    </source>
</reference>
<evidence type="ECO:0000313" key="5">
    <source>
        <dbReference type="Proteomes" id="UP001059672"/>
    </source>
</evidence>
<evidence type="ECO:0000259" key="3">
    <source>
        <dbReference type="PROSITE" id="PS51186"/>
    </source>
</evidence>
<dbReference type="Proteomes" id="UP001059672">
    <property type="component" value="Chromosome"/>
</dbReference>
<dbReference type="PANTHER" id="PTHR43877">
    <property type="entry name" value="AMINOALKYLPHOSPHONATE N-ACETYLTRANSFERASE-RELATED-RELATED"/>
    <property type="match status" value="1"/>
</dbReference>
<dbReference type="CDD" id="cd04301">
    <property type="entry name" value="NAT_SF"/>
    <property type="match status" value="1"/>
</dbReference>
<dbReference type="EMBL" id="CP073346">
    <property type="protein sequence ID" value="UTW07166.1"/>
    <property type="molecule type" value="Genomic_DNA"/>
</dbReference>
<dbReference type="PROSITE" id="PS51186">
    <property type="entry name" value="GNAT"/>
    <property type="match status" value="1"/>
</dbReference>
<keyword evidence="1" id="KW-0808">Transferase</keyword>
<evidence type="ECO:0000313" key="4">
    <source>
        <dbReference type="EMBL" id="UTW07166.1"/>
    </source>
</evidence>
<dbReference type="Gene3D" id="3.40.630.30">
    <property type="match status" value="1"/>
</dbReference>
<sequence length="181" mass="19579">MTELLIRQADAGDIAALCALLFEHGPNPWNHLPEAEVRAHLQAIADGSVQAVLAERGGQRESGGEPLGMVSYRLSRDFARYQPEARREQLHAYICEAVVHRDAAGQGLGARLLQQAVEHLAGQGVQDIYIDRHEENAASAGMMRKAGFVELDTFPDPARRPNGSGRTTVCCLRLAADAAEG</sequence>
<gene>
    <name evidence="4" type="ORF">KDW96_18660</name>
</gene>
<dbReference type="RefSeq" id="WP_255837726.1">
    <property type="nucleotide sequence ID" value="NZ_CP073346.1"/>
</dbReference>
<dbReference type="InterPro" id="IPR050832">
    <property type="entry name" value="Bact_Acetyltransf"/>
</dbReference>
<evidence type="ECO:0000256" key="1">
    <source>
        <dbReference type="ARBA" id="ARBA00022679"/>
    </source>
</evidence>
<keyword evidence="2" id="KW-0012">Acyltransferase</keyword>
<accession>A0ABY5H5T9</accession>
<keyword evidence="5" id="KW-1185">Reference proteome</keyword>
<protein>
    <submittedName>
        <fullName evidence="4">GNAT family N-acetyltransferase</fullName>
    </submittedName>
</protein>
<name>A0ABY5H5T9_9PSED</name>
<dbReference type="Pfam" id="PF00583">
    <property type="entry name" value="Acetyltransf_1"/>
    <property type="match status" value="1"/>
</dbReference>
<dbReference type="InterPro" id="IPR016181">
    <property type="entry name" value="Acyl_CoA_acyltransferase"/>
</dbReference>
<organism evidence="4 5">
    <name type="scientific">Pseudomonas benzenivorans</name>
    <dbReference type="NCBI Taxonomy" id="556533"/>
    <lineage>
        <taxon>Bacteria</taxon>
        <taxon>Pseudomonadati</taxon>
        <taxon>Pseudomonadota</taxon>
        <taxon>Gammaproteobacteria</taxon>
        <taxon>Pseudomonadales</taxon>
        <taxon>Pseudomonadaceae</taxon>
        <taxon>Pseudomonas</taxon>
    </lineage>
</organism>
<dbReference type="SUPFAM" id="SSF55729">
    <property type="entry name" value="Acyl-CoA N-acyltransferases (Nat)"/>
    <property type="match status" value="1"/>
</dbReference>
<evidence type="ECO:0000256" key="2">
    <source>
        <dbReference type="ARBA" id="ARBA00023315"/>
    </source>
</evidence>
<feature type="domain" description="N-acetyltransferase" evidence="3">
    <location>
        <begin position="4"/>
        <end position="177"/>
    </location>
</feature>
<dbReference type="InterPro" id="IPR000182">
    <property type="entry name" value="GNAT_dom"/>
</dbReference>